<accession>A0A0A1W8U3</accession>
<feature type="region of interest" description="Disordered" evidence="1">
    <location>
        <begin position="269"/>
        <end position="290"/>
    </location>
</feature>
<proteinExistence type="predicted"/>
<evidence type="ECO:0000256" key="1">
    <source>
        <dbReference type="SAM" id="MobiDB-lite"/>
    </source>
</evidence>
<dbReference type="OrthoDB" id="7594884at2"/>
<name>A0A0A1W8U3_9SPHN</name>
<feature type="region of interest" description="Disordered" evidence="1">
    <location>
        <begin position="1"/>
        <end position="66"/>
    </location>
</feature>
<dbReference type="eggNOG" id="ENOG5033MQ2">
    <property type="taxonomic scope" value="Bacteria"/>
</dbReference>
<dbReference type="EMBL" id="BBPI01000068">
    <property type="protein sequence ID" value="GAM01753.1"/>
    <property type="molecule type" value="Genomic_DNA"/>
</dbReference>
<reference evidence="2 3" key="1">
    <citation type="submission" date="2014-11" db="EMBL/GenBank/DDBJ databases">
        <title>Whole genome shotgun sequence of Sphingomonas parapaucimobilis NBRC 15100.</title>
        <authorList>
            <person name="Katano-Makiyama Y."/>
            <person name="Hosoyama A."/>
            <person name="Hashimoto M."/>
            <person name="Hosoyama Y."/>
            <person name="Noguchi M."/>
            <person name="Numata M."/>
            <person name="Tsuchikane K."/>
            <person name="Hirakata S."/>
            <person name="Uohara A."/>
            <person name="Shimodaira J."/>
            <person name="Ohji S."/>
            <person name="Ichikawa N."/>
            <person name="Kimura A."/>
            <person name="Yamazoe A."/>
            <person name="Fujita N."/>
        </authorList>
    </citation>
    <scope>NUCLEOTIDE SEQUENCE [LARGE SCALE GENOMIC DNA]</scope>
    <source>
        <strain evidence="2 3">NBRC 15100</strain>
    </source>
</reference>
<keyword evidence="3" id="KW-1185">Reference proteome</keyword>
<dbReference type="AlphaFoldDB" id="A0A0A1W8U3"/>
<dbReference type="RefSeq" id="WP_042488964.1">
    <property type="nucleotide sequence ID" value="NZ_BBPI01000068.1"/>
</dbReference>
<feature type="compositionally biased region" description="Acidic residues" evidence="1">
    <location>
        <begin position="1"/>
        <end position="11"/>
    </location>
</feature>
<sequence length="307" mass="33946">MEFENTADDQSVDQNAVAPEAQEGTEAQPQPEQDAGAEAVEGEDQPGGDSTDAVEAEPIAAPASWAKDAKEMFASLPRETQEVIAKREQERDRFVTAKAQEAANTKHKVESEARSALQTIMQNHQTALQQFLPEVPQMPDPRLLNTGDPQHRDLYFNQKAQYDYAVAQRDHIAQQIEQVQHHAGAIAQQQMEADLQAEHQLLHDKLGDEWSDPSSRAKLFADLEPIAAELGYSQEVMAQARAADILALRKIGDWRSDAEKYRSLMKKKMEPVRAAKSLPPAGRPGVTAAAQAPTDPVALLYPDDIRR</sequence>
<comment type="caution">
    <text evidence="2">The sequence shown here is derived from an EMBL/GenBank/DDBJ whole genome shotgun (WGS) entry which is preliminary data.</text>
</comment>
<dbReference type="Proteomes" id="UP000032305">
    <property type="component" value="Unassembled WGS sequence"/>
</dbReference>
<evidence type="ECO:0000313" key="2">
    <source>
        <dbReference type="EMBL" id="GAM01753.1"/>
    </source>
</evidence>
<organism evidence="2 3">
    <name type="scientific">Sphingomonas parapaucimobilis NBRC 15100</name>
    <dbReference type="NCBI Taxonomy" id="1219049"/>
    <lineage>
        <taxon>Bacteria</taxon>
        <taxon>Pseudomonadati</taxon>
        <taxon>Pseudomonadota</taxon>
        <taxon>Alphaproteobacteria</taxon>
        <taxon>Sphingomonadales</taxon>
        <taxon>Sphingomonadaceae</taxon>
        <taxon>Sphingomonas</taxon>
    </lineage>
</organism>
<gene>
    <name evidence="2" type="ORF">SP5_068_01210</name>
</gene>
<evidence type="ECO:0000313" key="3">
    <source>
        <dbReference type="Proteomes" id="UP000032305"/>
    </source>
</evidence>
<protein>
    <submittedName>
        <fullName evidence="2">Uncharacterized protein</fullName>
    </submittedName>
</protein>